<evidence type="ECO:0000313" key="1">
    <source>
        <dbReference type="EMBL" id="VFB14864.1"/>
    </source>
</evidence>
<reference evidence="1 2" key="1">
    <citation type="submission" date="2019-02" db="EMBL/GenBank/DDBJ databases">
        <authorList>
            <consortium name="Pathogen Informatics"/>
        </authorList>
    </citation>
    <scope>NUCLEOTIDE SEQUENCE [LARGE SCALE GENOMIC DNA]</scope>
    <source>
        <strain evidence="1 2">3012STDY7078512</strain>
    </source>
</reference>
<gene>
    <name evidence="1" type="ORF">NCTC7812_02433</name>
</gene>
<name>A0A449I603_9BACE</name>
<dbReference type="AlphaFoldDB" id="A0A449I603"/>
<protein>
    <submittedName>
        <fullName evidence="1">Uncharacterized protein</fullName>
    </submittedName>
</protein>
<accession>A0A449I603</accession>
<evidence type="ECO:0000313" key="2">
    <source>
        <dbReference type="Proteomes" id="UP000396835"/>
    </source>
</evidence>
<dbReference type="EMBL" id="CAACYH010000004">
    <property type="protein sequence ID" value="VFB14864.1"/>
    <property type="molecule type" value="Genomic_DNA"/>
</dbReference>
<organism evidence="1 2">
    <name type="scientific">Prevotella heparinolytica</name>
    <dbReference type="NCBI Taxonomy" id="28113"/>
    <lineage>
        <taxon>Bacteria</taxon>
        <taxon>Pseudomonadati</taxon>
        <taxon>Bacteroidota</taxon>
        <taxon>Bacteroidia</taxon>
        <taxon>Bacteroidales</taxon>
        <taxon>Bacteroidaceae</taxon>
        <taxon>Bacteroides</taxon>
    </lineage>
</organism>
<dbReference type="Proteomes" id="UP000396835">
    <property type="component" value="Unassembled WGS sequence"/>
</dbReference>
<sequence length="126" mass="15185">MKEFVKHSPHVLYGMFGSYDNFRNWLLLCTYELNEMVRNVPIFQIGDLWLSSPLFRRSFKNVAYMAYVIHHEDYIQGLLPWCCVNLKEYAKRFAFVGARHKCSPFIVEDYERYCAQVDRNRKSRTR</sequence>
<proteinExistence type="predicted"/>